<dbReference type="SUPFAM" id="SSF52821">
    <property type="entry name" value="Rhodanese/Cell cycle control phosphatase"/>
    <property type="match status" value="2"/>
</dbReference>
<organism evidence="4 5">
    <name type="scientific">Effusibacillus consociatus</name>
    <dbReference type="NCBI Taxonomy" id="1117041"/>
    <lineage>
        <taxon>Bacteria</taxon>
        <taxon>Bacillati</taxon>
        <taxon>Bacillota</taxon>
        <taxon>Bacilli</taxon>
        <taxon>Bacillales</taxon>
        <taxon>Alicyclobacillaceae</taxon>
        <taxon>Effusibacillus</taxon>
    </lineage>
</organism>
<accession>A0ABV9Q5D0</accession>
<comment type="caution">
    <text evidence="4">The sequence shown here is derived from an EMBL/GenBank/DDBJ whole genome shotgun (WGS) entry which is preliminary data.</text>
</comment>
<evidence type="ECO:0000256" key="2">
    <source>
        <dbReference type="ARBA" id="ARBA00022737"/>
    </source>
</evidence>
<evidence type="ECO:0000313" key="4">
    <source>
        <dbReference type="EMBL" id="MFC4767855.1"/>
    </source>
</evidence>
<dbReference type="PROSITE" id="PS50206">
    <property type="entry name" value="RHODANESE_3"/>
    <property type="match status" value="2"/>
</dbReference>
<proteinExistence type="predicted"/>
<name>A0ABV9Q5D0_9BACL</name>
<evidence type="ECO:0000313" key="5">
    <source>
        <dbReference type="Proteomes" id="UP001596002"/>
    </source>
</evidence>
<dbReference type="Proteomes" id="UP001596002">
    <property type="component" value="Unassembled WGS sequence"/>
</dbReference>
<sequence length="281" mass="31806">MAKHLVSMECVKDQLENPKVRIIDCRFVLGQPTVGKEEYLAEHIPGAFYMDLEQDLSGPIKEHGGRHPLPDLAEFPRKLGNVGIDETVTVVAYDDQSGAMASRLWWLLQYLGHPEVYVMDGVFSQWKAKGYPVTAELPKAESKTFTAKVQKHMLVNMEEVKERIGKEGTIIIDSREEKRYKGIEEPIDRVAGHIPSAVNHFWKDGLNERGTWKTRDEQKERFQAVKPSDEVIVYCGSGVTACPNVLALKEAGYTNVKLYAGSWSDWITYPENPIATKKEKE</sequence>
<reference evidence="5" key="1">
    <citation type="journal article" date="2019" name="Int. J. Syst. Evol. Microbiol.">
        <title>The Global Catalogue of Microorganisms (GCM) 10K type strain sequencing project: providing services to taxonomists for standard genome sequencing and annotation.</title>
        <authorList>
            <consortium name="The Broad Institute Genomics Platform"/>
            <consortium name="The Broad Institute Genome Sequencing Center for Infectious Disease"/>
            <person name="Wu L."/>
            <person name="Ma J."/>
        </authorList>
    </citation>
    <scope>NUCLEOTIDE SEQUENCE [LARGE SCALE GENOMIC DNA]</scope>
    <source>
        <strain evidence="5">WYCCWR 12678</strain>
    </source>
</reference>
<dbReference type="InterPro" id="IPR036873">
    <property type="entry name" value="Rhodanese-like_dom_sf"/>
</dbReference>
<dbReference type="RefSeq" id="WP_380025777.1">
    <property type="nucleotide sequence ID" value="NZ_JBHSHC010000091.1"/>
</dbReference>
<keyword evidence="5" id="KW-1185">Reference proteome</keyword>
<evidence type="ECO:0000256" key="1">
    <source>
        <dbReference type="ARBA" id="ARBA00022679"/>
    </source>
</evidence>
<protein>
    <submittedName>
        <fullName evidence="4">Sulfurtransferase</fullName>
        <ecNumber evidence="4">2.8.1.-</ecNumber>
    </submittedName>
</protein>
<dbReference type="PANTHER" id="PTHR11364:SF27">
    <property type="entry name" value="SULFURTRANSFERASE"/>
    <property type="match status" value="1"/>
</dbReference>
<dbReference type="PANTHER" id="PTHR11364">
    <property type="entry name" value="THIOSULFATE SULFERTANSFERASE"/>
    <property type="match status" value="1"/>
</dbReference>
<dbReference type="EMBL" id="JBHSHC010000091">
    <property type="protein sequence ID" value="MFC4767855.1"/>
    <property type="molecule type" value="Genomic_DNA"/>
</dbReference>
<feature type="domain" description="Rhodanese" evidence="3">
    <location>
        <begin position="16"/>
        <end position="135"/>
    </location>
</feature>
<keyword evidence="1 4" id="KW-0808">Transferase</keyword>
<dbReference type="EC" id="2.8.1.-" evidence="4"/>
<dbReference type="Gene3D" id="3.40.250.10">
    <property type="entry name" value="Rhodanese-like domain"/>
    <property type="match status" value="2"/>
</dbReference>
<dbReference type="CDD" id="cd01448">
    <property type="entry name" value="TST_Repeat_1"/>
    <property type="match status" value="1"/>
</dbReference>
<gene>
    <name evidence="4" type="ORF">ACFO8Q_10870</name>
</gene>
<keyword evidence="2" id="KW-0677">Repeat</keyword>
<feature type="domain" description="Rhodanese" evidence="3">
    <location>
        <begin position="165"/>
        <end position="275"/>
    </location>
</feature>
<dbReference type="SMART" id="SM00450">
    <property type="entry name" value="RHOD"/>
    <property type="match status" value="2"/>
</dbReference>
<dbReference type="InterPro" id="IPR045078">
    <property type="entry name" value="TST/MPST-like"/>
</dbReference>
<dbReference type="Pfam" id="PF00581">
    <property type="entry name" value="Rhodanese"/>
    <property type="match status" value="2"/>
</dbReference>
<dbReference type="GO" id="GO:0016740">
    <property type="term" value="F:transferase activity"/>
    <property type="evidence" value="ECO:0007669"/>
    <property type="project" value="UniProtKB-KW"/>
</dbReference>
<evidence type="ECO:0000259" key="3">
    <source>
        <dbReference type="PROSITE" id="PS50206"/>
    </source>
</evidence>
<dbReference type="CDD" id="cd01449">
    <property type="entry name" value="TST_Repeat_2"/>
    <property type="match status" value="1"/>
</dbReference>
<dbReference type="InterPro" id="IPR001763">
    <property type="entry name" value="Rhodanese-like_dom"/>
</dbReference>